<keyword evidence="1" id="KW-1133">Transmembrane helix</keyword>
<evidence type="ECO:0000313" key="2">
    <source>
        <dbReference type="EMBL" id="MBC5663372.1"/>
    </source>
</evidence>
<sequence>MPYFYFDPTYILVLIGVVLSLIASAQVKSAYKKYEKVSTRSGFTAEQVAAMILRNAGITDVTIRPIAGDLTDNYNPKDHTLNLSQNVYGSRSIAAIGVAAHECGHAIQHAEGYAPLGFRSAIVPVVSIGSTLSWPLILIGLLIPRLDVCITLGILLFSLVVVFQFVTLPVEFNASGRAIAILRNGGFMTEEELGGAKRVLTAAALTYVAAMVTAILQLVRLLLLTNRRR</sequence>
<dbReference type="PANTHER" id="PTHR36434">
    <property type="entry name" value="MEMBRANE PROTEASE YUGP-RELATED"/>
    <property type="match status" value="1"/>
</dbReference>
<reference evidence="2 3" key="1">
    <citation type="submission" date="2020-08" db="EMBL/GenBank/DDBJ databases">
        <title>Genome public.</title>
        <authorList>
            <person name="Liu C."/>
            <person name="Sun Q."/>
        </authorList>
    </citation>
    <scope>NUCLEOTIDE SEQUENCE [LARGE SCALE GENOMIC DNA]</scope>
    <source>
        <strain evidence="2 3">NSJ-10</strain>
    </source>
</reference>
<accession>A0A8I0DVF2</accession>
<keyword evidence="1" id="KW-0472">Membrane</keyword>
<evidence type="ECO:0000313" key="3">
    <source>
        <dbReference type="Proteomes" id="UP000615234"/>
    </source>
</evidence>
<dbReference type="InterPro" id="IPR007395">
    <property type="entry name" value="Zn_peptidase_2"/>
</dbReference>
<feature type="transmembrane region" description="Helical" evidence="1">
    <location>
        <begin position="148"/>
        <end position="166"/>
    </location>
</feature>
<dbReference type="AlphaFoldDB" id="A0A8I0DVF2"/>
<dbReference type="Pfam" id="PF04298">
    <property type="entry name" value="Zn_peptidase_2"/>
    <property type="match status" value="1"/>
</dbReference>
<dbReference type="RefSeq" id="WP_117808662.1">
    <property type="nucleotide sequence ID" value="NZ_JACOOX010000005.1"/>
</dbReference>
<dbReference type="Proteomes" id="UP000615234">
    <property type="component" value="Unassembled WGS sequence"/>
</dbReference>
<feature type="transmembrane region" description="Helical" evidence="1">
    <location>
        <begin position="121"/>
        <end position="141"/>
    </location>
</feature>
<dbReference type="EMBL" id="JACOOX010000005">
    <property type="protein sequence ID" value="MBC5663372.1"/>
    <property type="molecule type" value="Genomic_DNA"/>
</dbReference>
<keyword evidence="1" id="KW-0812">Transmembrane</keyword>
<gene>
    <name evidence="2" type="ORF">H8S09_10795</name>
</gene>
<feature type="transmembrane region" description="Helical" evidence="1">
    <location>
        <begin position="199"/>
        <end position="223"/>
    </location>
</feature>
<protein>
    <submittedName>
        <fullName evidence="2">Zinc metallopeptidase</fullName>
    </submittedName>
</protein>
<name>A0A8I0DVF2_9FIRM</name>
<keyword evidence="3" id="KW-1185">Reference proteome</keyword>
<comment type="caution">
    <text evidence="2">The sequence shown here is derived from an EMBL/GenBank/DDBJ whole genome shotgun (WGS) entry which is preliminary data.</text>
</comment>
<organism evidence="2 3">
    <name type="scientific">Coprococcus hominis</name>
    <name type="common">ex Liu et al. 2022</name>
    <dbReference type="NCBI Taxonomy" id="2763039"/>
    <lineage>
        <taxon>Bacteria</taxon>
        <taxon>Bacillati</taxon>
        <taxon>Bacillota</taxon>
        <taxon>Clostridia</taxon>
        <taxon>Lachnospirales</taxon>
        <taxon>Lachnospiraceae</taxon>
        <taxon>Coprococcus</taxon>
    </lineage>
</organism>
<proteinExistence type="predicted"/>
<evidence type="ECO:0000256" key="1">
    <source>
        <dbReference type="SAM" id="Phobius"/>
    </source>
</evidence>
<dbReference type="PANTHER" id="PTHR36434:SF1">
    <property type="entry name" value="MEMBRANE PROTEASE YUGP-RELATED"/>
    <property type="match status" value="1"/>
</dbReference>